<dbReference type="InParanoid" id="Q01N73"/>
<dbReference type="InterPro" id="IPR017799">
    <property type="entry name" value="Tscrpt_reg_PadR_acidobac-type"/>
</dbReference>
<dbReference type="PANTHER" id="PTHR33169">
    <property type="entry name" value="PADR-FAMILY TRANSCRIPTIONAL REGULATOR"/>
    <property type="match status" value="1"/>
</dbReference>
<dbReference type="HOGENOM" id="CLU_063440_3_3_0"/>
<evidence type="ECO:0000313" key="2">
    <source>
        <dbReference type="EMBL" id="ABJ84579.1"/>
    </source>
</evidence>
<dbReference type="NCBIfam" id="TIGR03433">
    <property type="entry name" value="padR_acidobact"/>
    <property type="match status" value="1"/>
</dbReference>
<dbReference type="AlphaFoldDB" id="Q01N73"/>
<dbReference type="PANTHER" id="PTHR33169:SF14">
    <property type="entry name" value="TRANSCRIPTIONAL REGULATOR RV3488"/>
    <property type="match status" value="1"/>
</dbReference>
<organism evidence="2">
    <name type="scientific">Solibacter usitatus (strain Ellin6076)</name>
    <dbReference type="NCBI Taxonomy" id="234267"/>
    <lineage>
        <taxon>Bacteria</taxon>
        <taxon>Pseudomonadati</taxon>
        <taxon>Acidobacteriota</taxon>
        <taxon>Terriglobia</taxon>
        <taxon>Bryobacterales</taxon>
        <taxon>Solibacteraceae</taxon>
        <taxon>Candidatus Solibacter</taxon>
    </lineage>
</organism>
<dbReference type="STRING" id="234267.Acid_3607"/>
<dbReference type="OrthoDB" id="9791785at2"/>
<dbReference type="InterPro" id="IPR005149">
    <property type="entry name" value="Tscrpt_reg_PadR_N"/>
</dbReference>
<dbReference type="KEGG" id="sus:Acid_3607"/>
<protein>
    <submittedName>
        <fullName evidence="2">Transcriptional regulator, PadR family</fullName>
    </submittedName>
</protein>
<dbReference type="InterPro" id="IPR036390">
    <property type="entry name" value="WH_DNA-bd_sf"/>
</dbReference>
<reference evidence="2" key="1">
    <citation type="submission" date="2006-10" db="EMBL/GenBank/DDBJ databases">
        <title>Complete sequence of Solibacter usitatus Ellin6076.</title>
        <authorList>
            <consortium name="US DOE Joint Genome Institute"/>
            <person name="Copeland A."/>
            <person name="Lucas S."/>
            <person name="Lapidus A."/>
            <person name="Barry K."/>
            <person name="Detter J.C."/>
            <person name="Glavina del Rio T."/>
            <person name="Hammon N."/>
            <person name="Israni S."/>
            <person name="Dalin E."/>
            <person name="Tice H."/>
            <person name="Pitluck S."/>
            <person name="Thompson L.S."/>
            <person name="Brettin T."/>
            <person name="Bruce D."/>
            <person name="Han C."/>
            <person name="Tapia R."/>
            <person name="Gilna P."/>
            <person name="Schmutz J."/>
            <person name="Larimer F."/>
            <person name="Land M."/>
            <person name="Hauser L."/>
            <person name="Kyrpides N."/>
            <person name="Mikhailova N."/>
            <person name="Janssen P.H."/>
            <person name="Kuske C.R."/>
            <person name="Richardson P."/>
        </authorList>
    </citation>
    <scope>NUCLEOTIDE SEQUENCE</scope>
    <source>
        <strain evidence="2">Ellin6076</strain>
    </source>
</reference>
<proteinExistence type="predicted"/>
<dbReference type="InterPro" id="IPR052509">
    <property type="entry name" value="Metal_resp_DNA-bind_regulator"/>
</dbReference>
<dbReference type="Gene3D" id="1.10.10.10">
    <property type="entry name" value="Winged helix-like DNA-binding domain superfamily/Winged helix DNA-binding domain"/>
    <property type="match status" value="1"/>
</dbReference>
<dbReference type="eggNOG" id="COG1695">
    <property type="taxonomic scope" value="Bacteria"/>
</dbReference>
<evidence type="ECO:0000259" key="1">
    <source>
        <dbReference type="Pfam" id="PF03551"/>
    </source>
</evidence>
<feature type="domain" description="Transcription regulator PadR N-terminal" evidence="1">
    <location>
        <begin position="16"/>
        <end position="89"/>
    </location>
</feature>
<accession>Q01N73</accession>
<name>Q01N73_SOLUE</name>
<dbReference type="SUPFAM" id="SSF46785">
    <property type="entry name" value="Winged helix' DNA-binding domain"/>
    <property type="match status" value="1"/>
</dbReference>
<gene>
    <name evidence="2" type="ordered locus">Acid_3607</name>
</gene>
<dbReference type="InterPro" id="IPR036388">
    <property type="entry name" value="WH-like_DNA-bd_sf"/>
</dbReference>
<dbReference type="EMBL" id="CP000473">
    <property type="protein sequence ID" value="ABJ84579.1"/>
    <property type="molecule type" value="Genomic_DNA"/>
</dbReference>
<sequence length="111" mass="12412">MAKSTTLLQGTLDLLILHSLGRGPLHGYAIAQTIHLLSDEVLTVEEGSLYPALYRLELDGALSSSWGLSENNRKAKYYEITRRGRKLIADQHQAWDRLSAAVDRVLARQPQ</sequence>
<dbReference type="Pfam" id="PF03551">
    <property type="entry name" value="PadR"/>
    <property type="match status" value="1"/>
</dbReference>